<dbReference type="AlphaFoldDB" id="A0A7W6W842"/>
<protein>
    <submittedName>
        <fullName evidence="1">Type VI secretion system protein ImpE</fullName>
    </submittedName>
</protein>
<dbReference type="InterPro" id="IPR009211">
    <property type="entry name" value="TagJ"/>
</dbReference>
<keyword evidence="2" id="KW-1185">Reference proteome</keyword>
<name>A0A7W6W842_9PROT</name>
<accession>A0A7W6W842</accession>
<dbReference type="Pfam" id="PF07024">
    <property type="entry name" value="ImpE"/>
    <property type="match status" value="1"/>
</dbReference>
<comment type="caution">
    <text evidence="1">The sequence shown here is derived from an EMBL/GenBank/DDBJ whole genome shotgun (WGS) entry which is preliminary data.</text>
</comment>
<sequence length="276" mass="29657">MSSTIAAATEHYQAGRLGKAIETLNAVVKSKPLDLDARGLLATLLCFDGNLERADLMLDVIGKQTPELTVALALARQLIRAETHRQAVFAEGAVPELLHEPPPWMTARLKAGVALREGAVADATRLLAEAEDARPAVAGTLDGTAFGDWRDADDTCAGFMEVLTSTGKYYWVPAERIRSMAFRAPKRPQDLLWRQCEMTVEDGPEGEVFIPVLYPGTARLAADQEGLKLGRATDWVGDEATGAPVRGLGQRCMLVGEDLVPVMSLGEMDFTPAAAA</sequence>
<dbReference type="Gene3D" id="1.25.40.10">
    <property type="entry name" value="Tetratricopeptide repeat domain"/>
    <property type="match status" value="1"/>
</dbReference>
<reference evidence="1 2" key="1">
    <citation type="submission" date="2020-08" db="EMBL/GenBank/DDBJ databases">
        <title>Genome sequencing of Purple Non-Sulfur Bacteria from various extreme environments.</title>
        <authorList>
            <person name="Mayer M."/>
        </authorList>
    </citation>
    <scope>NUCLEOTIDE SEQUENCE [LARGE SCALE GENOMIC DNA]</scope>
    <source>
        <strain evidence="1 2">JA131</strain>
    </source>
</reference>
<organism evidence="1 2">
    <name type="scientific">Roseospira visakhapatnamensis</name>
    <dbReference type="NCBI Taxonomy" id="390880"/>
    <lineage>
        <taxon>Bacteria</taxon>
        <taxon>Pseudomonadati</taxon>
        <taxon>Pseudomonadota</taxon>
        <taxon>Alphaproteobacteria</taxon>
        <taxon>Rhodospirillales</taxon>
        <taxon>Rhodospirillaceae</taxon>
        <taxon>Roseospira</taxon>
    </lineage>
</organism>
<dbReference type="RefSeq" id="WP_184042086.1">
    <property type="nucleotide sequence ID" value="NZ_JACIGK010000001.1"/>
</dbReference>
<evidence type="ECO:0000313" key="1">
    <source>
        <dbReference type="EMBL" id="MBB4264439.1"/>
    </source>
</evidence>
<dbReference type="PIRSF" id="PIRSF029288">
    <property type="entry name" value="SciE_ImpE"/>
    <property type="match status" value="1"/>
</dbReference>
<dbReference type="EMBL" id="JACIGK010000001">
    <property type="protein sequence ID" value="MBB4264439.1"/>
    <property type="molecule type" value="Genomic_DNA"/>
</dbReference>
<dbReference type="Proteomes" id="UP000554286">
    <property type="component" value="Unassembled WGS sequence"/>
</dbReference>
<evidence type="ECO:0000313" key="2">
    <source>
        <dbReference type="Proteomes" id="UP000554286"/>
    </source>
</evidence>
<dbReference type="InterPro" id="IPR011990">
    <property type="entry name" value="TPR-like_helical_dom_sf"/>
</dbReference>
<dbReference type="SUPFAM" id="SSF144059">
    <property type="entry name" value="ImpE-like"/>
    <property type="match status" value="1"/>
</dbReference>
<gene>
    <name evidence="1" type="ORF">GGD89_000045</name>
</gene>
<proteinExistence type="predicted"/>
<dbReference type="Pfam" id="PF14559">
    <property type="entry name" value="TPR_19"/>
    <property type="match status" value="1"/>
</dbReference>